<feature type="signal peptide" evidence="3">
    <location>
        <begin position="1"/>
        <end position="19"/>
    </location>
</feature>
<dbReference type="AlphaFoldDB" id="A0AAU6PZC9"/>
<evidence type="ECO:0000256" key="3">
    <source>
        <dbReference type="SAM" id="SignalP"/>
    </source>
</evidence>
<feature type="compositionally biased region" description="Basic and acidic residues" evidence="2">
    <location>
        <begin position="77"/>
        <end position="88"/>
    </location>
</feature>
<keyword evidence="1" id="KW-0175">Coiled coil</keyword>
<evidence type="ECO:0000256" key="2">
    <source>
        <dbReference type="SAM" id="MobiDB-lite"/>
    </source>
</evidence>
<protein>
    <recommendedName>
        <fullName evidence="5">Lipoprotein</fullName>
    </recommendedName>
</protein>
<dbReference type="RefSeq" id="WP_339094065.1">
    <property type="nucleotide sequence ID" value="NZ_CP149782.1"/>
</dbReference>
<organism evidence="4">
    <name type="scientific">Deinococcus sp. VB142</name>
    <dbReference type="NCBI Taxonomy" id="3112952"/>
    <lineage>
        <taxon>Bacteria</taxon>
        <taxon>Thermotogati</taxon>
        <taxon>Deinococcota</taxon>
        <taxon>Deinococci</taxon>
        <taxon>Deinococcales</taxon>
        <taxon>Deinococcaceae</taxon>
        <taxon>Deinococcus</taxon>
    </lineage>
</organism>
<reference evidence="4" key="1">
    <citation type="submission" date="2024-03" db="EMBL/GenBank/DDBJ databases">
        <title>Deinococcus weizhi sp. nov., isolated from human skin.</title>
        <authorList>
            <person name="Wei Z."/>
            <person name="Tian F."/>
            <person name="Yang C."/>
            <person name="Xin L.T."/>
            <person name="Wen Z.J."/>
            <person name="Lan K.C."/>
            <person name="Yu L."/>
            <person name="Zhe W."/>
            <person name="Dan F.D."/>
            <person name="Jun W."/>
            <person name="Rui Z."/>
            <person name="Yong X.J."/>
            <person name="Ting Y."/>
            <person name="Wei X."/>
            <person name="Xu Z.G."/>
            <person name="Xin Z."/>
            <person name="Dong F.G."/>
            <person name="Ni X.M."/>
            <person name="Zheng M.G."/>
            <person name="Chun Y."/>
            <person name="Qian W.X."/>
        </authorList>
    </citation>
    <scope>NUCLEOTIDE SEQUENCE</scope>
    <source>
        <strain evidence="4">VB142</strain>
    </source>
</reference>
<keyword evidence="3" id="KW-0732">Signal</keyword>
<gene>
    <name evidence="4" type="ORF">WDJ50_08225</name>
</gene>
<accession>A0AAU6PZC9</accession>
<evidence type="ECO:0000313" key="4">
    <source>
        <dbReference type="EMBL" id="WYF43416.1"/>
    </source>
</evidence>
<evidence type="ECO:0008006" key="5">
    <source>
        <dbReference type="Google" id="ProtNLM"/>
    </source>
</evidence>
<feature type="region of interest" description="Disordered" evidence="2">
    <location>
        <begin position="77"/>
        <end position="96"/>
    </location>
</feature>
<name>A0AAU6PZC9_9DEIO</name>
<proteinExistence type="predicted"/>
<feature type="coiled-coil region" evidence="1">
    <location>
        <begin position="17"/>
        <end position="44"/>
    </location>
</feature>
<sequence>MRQLWVLLALLLTACQDSAARQQNAELSRRVTALEAEVRALKREQATTAPPADASEVTARAAAQNCATQLSRTLEDYRRSSLEGRYPRPQDLTLPPACQNQTVKWQQQTADAYAFTVQGAEGAALAEGKGP</sequence>
<dbReference type="EMBL" id="CP149782">
    <property type="protein sequence ID" value="WYF43416.1"/>
    <property type="molecule type" value="Genomic_DNA"/>
</dbReference>
<feature type="chain" id="PRO_5043828775" description="Lipoprotein" evidence="3">
    <location>
        <begin position="20"/>
        <end position="131"/>
    </location>
</feature>
<dbReference type="PROSITE" id="PS51257">
    <property type="entry name" value="PROKAR_LIPOPROTEIN"/>
    <property type="match status" value="1"/>
</dbReference>
<evidence type="ECO:0000256" key="1">
    <source>
        <dbReference type="SAM" id="Coils"/>
    </source>
</evidence>